<name>A0AAU7S048_9HYPH</name>
<organism evidence="1">
    <name type="scientific">Rhizobium sp. ZPR3</name>
    <dbReference type="NCBI Taxonomy" id="3158967"/>
    <lineage>
        <taxon>Bacteria</taxon>
        <taxon>Pseudomonadati</taxon>
        <taxon>Pseudomonadota</taxon>
        <taxon>Alphaproteobacteria</taxon>
        <taxon>Hyphomicrobiales</taxon>
        <taxon>Rhizobiaceae</taxon>
        <taxon>Rhizobium/Agrobacterium group</taxon>
        <taxon>Rhizobium</taxon>
    </lineage>
</organism>
<dbReference type="InterPro" id="IPR025975">
    <property type="entry name" value="Polysacc_lyase"/>
</dbReference>
<keyword evidence="1" id="KW-0614">Plasmid</keyword>
<dbReference type="Gene3D" id="2.60.120.200">
    <property type="match status" value="1"/>
</dbReference>
<dbReference type="GO" id="GO:0016829">
    <property type="term" value="F:lyase activity"/>
    <property type="evidence" value="ECO:0007669"/>
    <property type="project" value="UniProtKB-KW"/>
</dbReference>
<sequence length="301" mass="33188">MMTSRTLQLAFILLGLGAFDESRAIAQEAAPPLLGGFADLCAVDSEHPSKLWKISSRLDSASWRSRIACDLSSPSRPILRITVHPGDAPDQSVGDAPTERVEIQIKKEVIKFDEPTWYHFAFRLEAPWQGLGNRTVIHQVKQNIPTEETKPLGACQAANPLFKIEAIPSETGANFVAKVRGSADCNAGESKIICGPWHLNIGDWNDVNVMLKPSLQEGASSLQVYLNGRACDTSYTGRLGFLDHGMRHQDGRPFIDVQPRFGIYRDTLPDIVQSIDFADIQFWSTDPSSDPAWSKLAVSTK</sequence>
<keyword evidence="1" id="KW-0456">Lyase</keyword>
<proteinExistence type="predicted"/>
<reference evidence="1" key="1">
    <citation type="submission" date="2024-06" db="EMBL/GenBank/DDBJ databases">
        <authorList>
            <person name="Li T."/>
            <person name="Gao R."/>
        </authorList>
    </citation>
    <scope>NUCLEOTIDE SEQUENCE</scope>
    <source>
        <strain evidence="1">ZPR3</strain>
        <plasmid evidence="1">unnamed1</plasmid>
    </source>
</reference>
<dbReference type="RefSeq" id="WP_349960193.1">
    <property type="nucleotide sequence ID" value="NZ_CP157961.1"/>
</dbReference>
<dbReference type="Pfam" id="PF14099">
    <property type="entry name" value="Polysacc_lyase"/>
    <property type="match status" value="1"/>
</dbReference>
<accession>A0AAU7S048</accession>
<gene>
    <name evidence="1" type="ORF">ABM479_19905</name>
</gene>
<dbReference type="AlphaFoldDB" id="A0AAU7S048"/>
<protein>
    <submittedName>
        <fullName evidence="1">Heparin lyase I family protein</fullName>
    </submittedName>
</protein>
<dbReference type="EMBL" id="CP157961">
    <property type="protein sequence ID" value="XBT95807.1"/>
    <property type="molecule type" value="Genomic_DNA"/>
</dbReference>
<geneLocation type="plasmid" evidence="1">
    <name>unnamed1</name>
</geneLocation>
<evidence type="ECO:0000313" key="1">
    <source>
        <dbReference type="EMBL" id="XBT95807.1"/>
    </source>
</evidence>